<evidence type="ECO:0000256" key="3">
    <source>
        <dbReference type="ARBA" id="ARBA00022989"/>
    </source>
</evidence>
<dbReference type="EMBL" id="LMYN01000086">
    <property type="protein sequence ID" value="KSA00487.1"/>
    <property type="molecule type" value="Genomic_DNA"/>
</dbReference>
<gene>
    <name evidence="7" type="ORF">AC631_03764</name>
</gene>
<dbReference type="RefSeq" id="XP_015466589.1">
    <property type="nucleotide sequence ID" value="XM_015612593.1"/>
</dbReference>
<organism evidence="7 8">
    <name type="scientific">Debaryomyces fabryi</name>
    <dbReference type="NCBI Taxonomy" id="58627"/>
    <lineage>
        <taxon>Eukaryota</taxon>
        <taxon>Fungi</taxon>
        <taxon>Dikarya</taxon>
        <taxon>Ascomycota</taxon>
        <taxon>Saccharomycotina</taxon>
        <taxon>Pichiomycetes</taxon>
        <taxon>Debaryomycetaceae</taxon>
        <taxon>Debaryomyces</taxon>
    </lineage>
</organism>
<evidence type="ECO:0000313" key="7">
    <source>
        <dbReference type="EMBL" id="KSA00487.1"/>
    </source>
</evidence>
<sequence>MSTGVDICSFCLGGETDIPPFGSLRDAEDLVHPCSTCSLTAHRKCLLDWFNSLSSDKLQVVNALTLTEGSVRRPHSHNHDESFGVGQPHQETRIHINISSQQLNEWITNIASSLSGGVTTENLSTNHSHNSSNGFVVLLLAPCPQCKDDIVFSMRRSLFLTFTTATRTLITRSITYGGLFIGITSAVTGVVSMGYIGLTSLGLKMMDSLIPTPLLLKILTRNSSSETALPNASLSQVLFGNVNNYAIDNLEQALSKGLIDPLKFSRIPVLPIVLYRMRSSSIMDCLLGTSKDSSFNNWLTEFMISGYISSLGNHELIKSITRNLQNLVLRILQNPRSISQGLGILNGINLWKANNMISMVVPLRWVYDLFFRITLNRLHFKVAMSIRPRDIANSLNASELDELEEIGANIGKLEFKFKSFRDAVDDQVEKEFKSKCSYSFITTLSKFIKKKLLYYERCFNSNLQLSYSKLKILSWLHETKACINNDYSTAFLYKSITMRFVTTALWPIASSKLGSMIFKLLQTKKFADIPKDQLILLGNIIGLVAIVFIKDCVNLYLSRKKAEQISKMSVLCIDVERHDNTNDQHSDGNTNANVNDDNNWITEDEDESAQRFPGRYVE</sequence>
<proteinExistence type="predicted"/>
<dbReference type="PANTHER" id="PTHR46283">
    <property type="entry name" value="E3 UBIQUITIN-PROTEIN LIGASE MARCH5"/>
    <property type="match status" value="1"/>
</dbReference>
<evidence type="ECO:0000256" key="5">
    <source>
        <dbReference type="SAM" id="MobiDB-lite"/>
    </source>
</evidence>
<comment type="subcellular location">
    <subcellularLocation>
        <location evidence="1">Membrane</location>
        <topology evidence="1">Multi-pass membrane protein</topology>
    </subcellularLocation>
</comment>
<comment type="caution">
    <text evidence="7">The sequence shown here is derived from an EMBL/GenBank/DDBJ whole genome shotgun (WGS) entry which is preliminary data.</text>
</comment>
<feature type="region of interest" description="Disordered" evidence="5">
    <location>
        <begin position="581"/>
        <end position="618"/>
    </location>
</feature>
<protein>
    <recommendedName>
        <fullName evidence="9">RING-CH-type domain-containing protein</fullName>
    </recommendedName>
</protein>
<keyword evidence="4 6" id="KW-0472">Membrane</keyword>
<dbReference type="Proteomes" id="UP000054251">
    <property type="component" value="Unassembled WGS sequence"/>
</dbReference>
<dbReference type="GeneID" id="26840773"/>
<feature type="transmembrane region" description="Helical" evidence="6">
    <location>
        <begin position="533"/>
        <end position="557"/>
    </location>
</feature>
<dbReference type="OrthoDB" id="5817083at2759"/>
<name>A0A0V1PW66_9ASCO</name>
<evidence type="ECO:0000256" key="1">
    <source>
        <dbReference type="ARBA" id="ARBA00004141"/>
    </source>
</evidence>
<keyword evidence="2 6" id="KW-0812">Transmembrane</keyword>
<evidence type="ECO:0000256" key="2">
    <source>
        <dbReference type="ARBA" id="ARBA00022692"/>
    </source>
</evidence>
<keyword evidence="3 6" id="KW-1133">Transmembrane helix</keyword>
<evidence type="ECO:0000256" key="4">
    <source>
        <dbReference type="ARBA" id="ARBA00023136"/>
    </source>
</evidence>
<dbReference type="AlphaFoldDB" id="A0A0V1PW66"/>
<feature type="transmembrane region" description="Helical" evidence="6">
    <location>
        <begin position="176"/>
        <end position="198"/>
    </location>
</feature>
<evidence type="ECO:0000313" key="8">
    <source>
        <dbReference type="Proteomes" id="UP000054251"/>
    </source>
</evidence>
<dbReference type="GO" id="GO:0016020">
    <property type="term" value="C:membrane"/>
    <property type="evidence" value="ECO:0007669"/>
    <property type="project" value="UniProtKB-SubCell"/>
</dbReference>
<accession>A0A0V1PW66</accession>
<reference evidence="7 8" key="1">
    <citation type="submission" date="2015-11" db="EMBL/GenBank/DDBJ databases">
        <title>The genome of Debaryomyces fabryi.</title>
        <authorList>
            <person name="Tafer H."/>
            <person name="Lopandic K."/>
        </authorList>
    </citation>
    <scope>NUCLEOTIDE SEQUENCE [LARGE SCALE GENOMIC DNA]</scope>
    <source>
        <strain evidence="7 8">CBS 789</strain>
    </source>
</reference>
<feature type="compositionally biased region" description="Low complexity" evidence="5">
    <location>
        <begin position="587"/>
        <end position="599"/>
    </location>
</feature>
<evidence type="ECO:0000256" key="6">
    <source>
        <dbReference type="SAM" id="Phobius"/>
    </source>
</evidence>
<keyword evidence="8" id="KW-1185">Reference proteome</keyword>
<evidence type="ECO:0008006" key="9">
    <source>
        <dbReference type="Google" id="ProtNLM"/>
    </source>
</evidence>